<dbReference type="RefSeq" id="WP_238248717.1">
    <property type="nucleotide sequence ID" value="NZ_BPQX01000021.1"/>
</dbReference>
<keyword evidence="4" id="KW-1185">Reference proteome</keyword>
<dbReference type="Proteomes" id="UP001236369">
    <property type="component" value="Unassembled WGS sequence"/>
</dbReference>
<proteinExistence type="predicted"/>
<dbReference type="InterPro" id="IPR037053">
    <property type="entry name" value="Phage_tail_collar_dom_sf"/>
</dbReference>
<feature type="chain" id="PRO_5046313928" evidence="1">
    <location>
        <begin position="21"/>
        <end position="449"/>
    </location>
</feature>
<name>A0ABU0HTH7_9HYPH</name>
<accession>A0ABU0HTH7</accession>
<feature type="signal peptide" evidence="1">
    <location>
        <begin position="1"/>
        <end position="20"/>
    </location>
</feature>
<feature type="domain" description="Phage tail collar" evidence="2">
    <location>
        <begin position="311"/>
        <end position="367"/>
    </location>
</feature>
<evidence type="ECO:0000256" key="1">
    <source>
        <dbReference type="SAM" id="SignalP"/>
    </source>
</evidence>
<dbReference type="EMBL" id="JAUSVV010000023">
    <property type="protein sequence ID" value="MDQ0445227.1"/>
    <property type="molecule type" value="Genomic_DNA"/>
</dbReference>
<gene>
    <name evidence="3" type="ORF">QO016_004754</name>
</gene>
<evidence type="ECO:0000313" key="3">
    <source>
        <dbReference type="EMBL" id="MDQ0445227.1"/>
    </source>
</evidence>
<protein>
    <submittedName>
        <fullName evidence="3">Microcystin-dependent protein</fullName>
    </submittedName>
</protein>
<dbReference type="InterPro" id="IPR011083">
    <property type="entry name" value="Phage_tail_collar_dom"/>
</dbReference>
<evidence type="ECO:0000313" key="4">
    <source>
        <dbReference type="Proteomes" id="UP001236369"/>
    </source>
</evidence>
<evidence type="ECO:0000259" key="2">
    <source>
        <dbReference type="Pfam" id="PF07484"/>
    </source>
</evidence>
<dbReference type="Pfam" id="PF07484">
    <property type="entry name" value="Collar"/>
    <property type="match status" value="1"/>
</dbReference>
<keyword evidence="1" id="KW-0732">Signal</keyword>
<sequence length="449" mass="45445">MNRILAALLALVCLCLPASAATLLPPGQQTFTDANGKPLAGGSLSFYVPNTTTAKPTYKNAAQTVLNTNPVILDAAGRATVYGAGAYRQILKDRYGNLIWDQLTADTSSSQIAWGGTSTGTANAQVVSATNFTSADGQIVGFIAGFTNTGQLSVSANGSGAIPVLADTQSGSVNLSGQEVQAGAAVLLVYDANRGAFHLIGGNGSSGSGFGTIQNLPVANVVDLGLVNTHNVGITGNGTISSFGSSASTTSPIYQILIGGSVFLQGSSNLLVPGNTLYLGSGDALTALYSGGGQWRVINYQPASNSGLPAGLIASFASPQCPASWVAADGSAQSRTTFAALYAVIGGTWGVGDGSTTFNLPDLRGVFARGVDNGAGQDPGRILGSYQADALQDHNHPTYNATGGTSGTTAFNYPNANGSNVVGTGNVLNARAANETRPKNVAVLYCVKY</sequence>
<organism evidence="3 4">
    <name type="scientific">Methylobacterium persicinum</name>
    <dbReference type="NCBI Taxonomy" id="374426"/>
    <lineage>
        <taxon>Bacteria</taxon>
        <taxon>Pseudomonadati</taxon>
        <taxon>Pseudomonadota</taxon>
        <taxon>Alphaproteobacteria</taxon>
        <taxon>Hyphomicrobiales</taxon>
        <taxon>Methylobacteriaceae</taxon>
        <taxon>Methylobacterium</taxon>
    </lineage>
</organism>
<dbReference type="Gene3D" id="3.90.1340.10">
    <property type="entry name" value="Phage tail collar domain"/>
    <property type="match status" value="1"/>
</dbReference>
<comment type="caution">
    <text evidence="3">The sequence shown here is derived from an EMBL/GenBank/DDBJ whole genome shotgun (WGS) entry which is preliminary data.</text>
</comment>
<dbReference type="SUPFAM" id="SSF88874">
    <property type="entry name" value="Receptor-binding domain of short tail fibre protein gp12"/>
    <property type="match status" value="1"/>
</dbReference>
<reference evidence="3 4" key="1">
    <citation type="submission" date="2023-07" db="EMBL/GenBank/DDBJ databases">
        <title>Genomic Encyclopedia of Type Strains, Phase IV (KMG-IV): sequencing the most valuable type-strain genomes for metagenomic binning, comparative biology and taxonomic classification.</title>
        <authorList>
            <person name="Goeker M."/>
        </authorList>
    </citation>
    <scope>NUCLEOTIDE SEQUENCE [LARGE SCALE GENOMIC DNA]</scope>
    <source>
        <strain evidence="3 4">DSM 19562</strain>
    </source>
</reference>